<dbReference type="Gene3D" id="1.10.260.40">
    <property type="entry name" value="lambda repressor-like DNA-binding domains"/>
    <property type="match status" value="1"/>
</dbReference>
<dbReference type="PROSITE" id="PS50943">
    <property type="entry name" value="HTH_CROC1"/>
    <property type="match status" value="1"/>
</dbReference>
<dbReference type="SUPFAM" id="SSF47413">
    <property type="entry name" value="lambda repressor-like DNA-binding domains"/>
    <property type="match status" value="1"/>
</dbReference>
<dbReference type="CDD" id="cd00093">
    <property type="entry name" value="HTH_XRE"/>
    <property type="match status" value="1"/>
</dbReference>
<dbReference type="Proteomes" id="UP000190395">
    <property type="component" value="Unassembled WGS sequence"/>
</dbReference>
<dbReference type="STRING" id="225004.SAMN02745152_00215"/>
<name>A0A1T4KLR7_9SPIR</name>
<evidence type="ECO:0000313" key="3">
    <source>
        <dbReference type="Proteomes" id="UP000190395"/>
    </source>
</evidence>
<dbReference type="InterPro" id="IPR001387">
    <property type="entry name" value="Cro/C1-type_HTH"/>
</dbReference>
<evidence type="ECO:0000313" key="2">
    <source>
        <dbReference type="EMBL" id="SJZ43345.1"/>
    </source>
</evidence>
<dbReference type="RefSeq" id="WP_159443460.1">
    <property type="nucleotide sequence ID" value="NZ_FUXC01000001.1"/>
</dbReference>
<dbReference type="GeneID" id="303366496"/>
<accession>A0A1T4KLR7</accession>
<protein>
    <submittedName>
        <fullName evidence="2">Helix-turn-helix domain-containing protein</fullName>
    </submittedName>
</protein>
<evidence type="ECO:0000259" key="1">
    <source>
        <dbReference type="PROSITE" id="PS50943"/>
    </source>
</evidence>
<dbReference type="GO" id="GO:0003677">
    <property type="term" value="F:DNA binding"/>
    <property type="evidence" value="ECO:0007669"/>
    <property type="project" value="InterPro"/>
</dbReference>
<gene>
    <name evidence="2" type="ORF">SAMN02745152_00215</name>
</gene>
<dbReference type="OrthoDB" id="360800at2"/>
<reference evidence="2 3" key="1">
    <citation type="submission" date="2017-02" db="EMBL/GenBank/DDBJ databases">
        <authorList>
            <person name="Peterson S.W."/>
        </authorList>
    </citation>
    <scope>NUCLEOTIDE SEQUENCE [LARGE SCALE GENOMIC DNA]</scope>
    <source>
        <strain evidence="2 3">ATCC BAA-909</strain>
    </source>
</reference>
<feature type="domain" description="HTH cro/C1-type" evidence="1">
    <location>
        <begin position="14"/>
        <end position="68"/>
    </location>
</feature>
<dbReference type="EMBL" id="FUXC01000001">
    <property type="protein sequence ID" value="SJZ43345.1"/>
    <property type="molecule type" value="Genomic_DNA"/>
</dbReference>
<sequence>MAEERQISEYGELLKHLRINKHEMLKNMAGKLGLNSSYLSAIESGNRDIPPDLTDKICTEYGLDEGQRKELKEAELNTDRKLVQIDMKKINENRLAKEVVLNFAGKAESLTDEQLSEINAILNR</sequence>
<dbReference type="InterPro" id="IPR010982">
    <property type="entry name" value="Lambda_DNA-bd_dom_sf"/>
</dbReference>
<keyword evidence="3" id="KW-1185">Reference proteome</keyword>
<organism evidence="2 3">
    <name type="scientific">Treponema berlinense</name>
    <dbReference type="NCBI Taxonomy" id="225004"/>
    <lineage>
        <taxon>Bacteria</taxon>
        <taxon>Pseudomonadati</taxon>
        <taxon>Spirochaetota</taxon>
        <taxon>Spirochaetia</taxon>
        <taxon>Spirochaetales</taxon>
        <taxon>Treponemataceae</taxon>
        <taxon>Treponema</taxon>
    </lineage>
</organism>
<proteinExistence type="predicted"/>
<dbReference type="Pfam" id="PF12844">
    <property type="entry name" value="HTH_19"/>
    <property type="match status" value="1"/>
</dbReference>
<dbReference type="AlphaFoldDB" id="A0A1T4KLR7"/>